<dbReference type="Gene3D" id="3.30.40.10">
    <property type="entry name" value="Zinc/RING finger domain, C3HC4 (zinc finger)"/>
    <property type="match status" value="3"/>
</dbReference>
<keyword evidence="7" id="KW-0223">Dioxygenase</keyword>
<dbReference type="InterPro" id="IPR013083">
    <property type="entry name" value="Znf_RING/FYVE/PHD"/>
</dbReference>
<feature type="compositionally biased region" description="Basic residues" evidence="11">
    <location>
        <begin position="1330"/>
        <end position="1342"/>
    </location>
</feature>
<name>A0AAD4N2K1_9BILA</name>
<feature type="domain" description="PHD-type" evidence="12">
    <location>
        <begin position="217"/>
        <end position="267"/>
    </location>
</feature>
<dbReference type="SMART" id="SM00545">
    <property type="entry name" value="JmjN"/>
    <property type="match status" value="1"/>
</dbReference>
<evidence type="ECO:0000256" key="3">
    <source>
        <dbReference type="ARBA" id="ARBA00022737"/>
    </source>
</evidence>
<dbReference type="InterPro" id="IPR003349">
    <property type="entry name" value="JmjN"/>
</dbReference>
<dbReference type="SUPFAM" id="SSF57903">
    <property type="entry name" value="FYVE/PHD zinc finger"/>
    <property type="match status" value="3"/>
</dbReference>
<feature type="compositionally biased region" description="Acidic residues" evidence="11">
    <location>
        <begin position="898"/>
        <end position="907"/>
    </location>
</feature>
<comment type="subcellular location">
    <subcellularLocation>
        <location evidence="1">Nucleus</location>
    </subcellularLocation>
</comment>
<dbReference type="GO" id="GO:0000785">
    <property type="term" value="C:chromatin"/>
    <property type="evidence" value="ECO:0007669"/>
    <property type="project" value="TreeGrafter"/>
</dbReference>
<proteinExistence type="predicted"/>
<reference evidence="15" key="1">
    <citation type="submission" date="2022-01" db="EMBL/GenBank/DDBJ databases">
        <title>Genome Sequence Resource for Two Populations of Ditylenchus destructor, the Migratory Endoparasitic Phytonematode.</title>
        <authorList>
            <person name="Zhang H."/>
            <person name="Lin R."/>
            <person name="Xie B."/>
        </authorList>
    </citation>
    <scope>NUCLEOTIDE SEQUENCE</scope>
    <source>
        <strain evidence="15">BazhouSP</strain>
    </source>
</reference>
<dbReference type="PROSITE" id="PS51184">
    <property type="entry name" value="JMJC"/>
    <property type="match status" value="1"/>
</dbReference>
<dbReference type="InterPro" id="IPR011011">
    <property type="entry name" value="Znf_FYVE_PHD"/>
</dbReference>
<comment type="caution">
    <text evidence="15">The sequence shown here is derived from an EMBL/GenBank/DDBJ whole genome shotgun (WGS) entry which is preliminary data.</text>
</comment>
<dbReference type="GO" id="GO:0005634">
    <property type="term" value="C:nucleus"/>
    <property type="evidence" value="ECO:0007669"/>
    <property type="project" value="UniProtKB-SubCell"/>
</dbReference>
<dbReference type="InterPro" id="IPR013637">
    <property type="entry name" value="Lys_sp_deMease-like_dom"/>
</dbReference>
<dbReference type="Pfam" id="PF02928">
    <property type="entry name" value="zf-C5HC2"/>
    <property type="match status" value="1"/>
</dbReference>
<keyword evidence="8" id="KW-0408">Iron</keyword>
<evidence type="ECO:0000256" key="9">
    <source>
        <dbReference type="ARBA" id="ARBA00023242"/>
    </source>
</evidence>
<evidence type="ECO:0000256" key="6">
    <source>
        <dbReference type="ARBA" id="ARBA00022853"/>
    </source>
</evidence>
<keyword evidence="4 10" id="KW-0863">Zinc-finger</keyword>
<dbReference type="GO" id="GO:0008270">
    <property type="term" value="F:zinc ion binding"/>
    <property type="evidence" value="ECO:0007669"/>
    <property type="project" value="UniProtKB-KW"/>
</dbReference>
<dbReference type="Pfam" id="PF21323">
    <property type="entry name" value="KDM5_C-hel"/>
    <property type="match status" value="1"/>
</dbReference>
<feature type="region of interest" description="Disordered" evidence="11">
    <location>
        <begin position="1313"/>
        <end position="1342"/>
    </location>
</feature>
<feature type="domain" description="JmjN" evidence="13">
    <location>
        <begin position="18"/>
        <end position="59"/>
    </location>
</feature>
<feature type="region of interest" description="Disordered" evidence="11">
    <location>
        <begin position="884"/>
        <end position="907"/>
    </location>
</feature>
<accession>A0AAD4N2K1</accession>
<evidence type="ECO:0000256" key="8">
    <source>
        <dbReference type="ARBA" id="ARBA00023004"/>
    </source>
</evidence>
<evidence type="ECO:0000256" key="7">
    <source>
        <dbReference type="ARBA" id="ARBA00022964"/>
    </source>
</evidence>
<evidence type="ECO:0000256" key="2">
    <source>
        <dbReference type="ARBA" id="ARBA00022723"/>
    </source>
</evidence>
<keyword evidence="9" id="KW-0539">Nucleus</keyword>
<keyword evidence="5" id="KW-0862">Zinc</keyword>
<protein>
    <submittedName>
        <fullName evidence="15">JmjC domain, hydroxylase domain-containing protein</fullName>
    </submittedName>
</protein>
<dbReference type="InterPro" id="IPR019787">
    <property type="entry name" value="Znf_PHD-finger"/>
</dbReference>
<evidence type="ECO:0000259" key="14">
    <source>
        <dbReference type="PROSITE" id="PS51184"/>
    </source>
</evidence>
<dbReference type="CDD" id="cd15610">
    <property type="entry name" value="PHD3_KDM5A_like"/>
    <property type="match status" value="1"/>
</dbReference>
<dbReference type="CDD" id="cd15515">
    <property type="entry name" value="PHD1_KDM5A_like"/>
    <property type="match status" value="1"/>
</dbReference>
<evidence type="ECO:0000256" key="1">
    <source>
        <dbReference type="ARBA" id="ARBA00004123"/>
    </source>
</evidence>
<dbReference type="SUPFAM" id="SSF51197">
    <property type="entry name" value="Clavaminate synthase-like"/>
    <property type="match status" value="1"/>
</dbReference>
<evidence type="ECO:0000313" key="15">
    <source>
        <dbReference type="EMBL" id="KAI1715590.1"/>
    </source>
</evidence>
<dbReference type="InterPro" id="IPR019786">
    <property type="entry name" value="Zinc_finger_PHD-type_CS"/>
</dbReference>
<dbReference type="Proteomes" id="UP001201812">
    <property type="component" value="Unassembled WGS sequence"/>
</dbReference>
<dbReference type="PROSITE" id="PS50016">
    <property type="entry name" value="ZF_PHD_2"/>
    <property type="match status" value="1"/>
</dbReference>
<feature type="region of interest" description="Disordered" evidence="11">
    <location>
        <begin position="140"/>
        <end position="205"/>
    </location>
</feature>
<dbReference type="Pfam" id="PF02375">
    <property type="entry name" value="JmjN"/>
    <property type="match status" value="1"/>
</dbReference>
<evidence type="ECO:0000256" key="5">
    <source>
        <dbReference type="ARBA" id="ARBA00022833"/>
    </source>
</evidence>
<dbReference type="InterPro" id="IPR048615">
    <property type="entry name" value="KDM5_C-hel"/>
</dbReference>
<dbReference type="Pfam" id="PF00628">
    <property type="entry name" value="PHD"/>
    <property type="match status" value="1"/>
</dbReference>
<evidence type="ECO:0000256" key="11">
    <source>
        <dbReference type="SAM" id="MobiDB-lite"/>
    </source>
</evidence>
<evidence type="ECO:0000256" key="4">
    <source>
        <dbReference type="ARBA" id="ARBA00022771"/>
    </source>
</evidence>
<dbReference type="GO" id="GO:0006355">
    <property type="term" value="P:regulation of DNA-templated transcription"/>
    <property type="evidence" value="ECO:0007669"/>
    <property type="project" value="TreeGrafter"/>
</dbReference>
<dbReference type="InterPro" id="IPR004198">
    <property type="entry name" value="Znf_C5HC2"/>
</dbReference>
<keyword evidence="2" id="KW-0479">Metal-binding</keyword>
<evidence type="ECO:0000256" key="10">
    <source>
        <dbReference type="PROSITE-ProRule" id="PRU00146"/>
    </source>
</evidence>
<dbReference type="SMART" id="SM00249">
    <property type="entry name" value="PHD"/>
    <property type="match status" value="3"/>
</dbReference>
<dbReference type="InterPro" id="IPR001965">
    <property type="entry name" value="Znf_PHD"/>
</dbReference>
<organism evidence="15 16">
    <name type="scientific">Ditylenchus destructor</name>
    <dbReference type="NCBI Taxonomy" id="166010"/>
    <lineage>
        <taxon>Eukaryota</taxon>
        <taxon>Metazoa</taxon>
        <taxon>Ecdysozoa</taxon>
        <taxon>Nematoda</taxon>
        <taxon>Chromadorea</taxon>
        <taxon>Rhabditida</taxon>
        <taxon>Tylenchina</taxon>
        <taxon>Tylenchomorpha</taxon>
        <taxon>Sphaerularioidea</taxon>
        <taxon>Anguinidae</taxon>
        <taxon>Anguininae</taxon>
        <taxon>Ditylenchus</taxon>
    </lineage>
</organism>
<dbReference type="PROSITE" id="PS51183">
    <property type="entry name" value="JMJN"/>
    <property type="match status" value="1"/>
</dbReference>
<gene>
    <name evidence="15" type="ORF">DdX_07911</name>
</gene>
<sequence length="1417" mass="162628">MERSLERYYTKFERPPLAPIYYPTDEEFSDPIAYVAKIKSDAEQYGVVKIVPPASFRPPFVIDSSKFEFTPRVQRLNEIDALFRDNNFDCHGWKINTSIYTASESLCISRAIGFKPASGPALKQHYAKWILPYEKSIEKSDTDETDSNTQAQSSSSSFDSPEEDVQKCVRASMQGRRRQNTSRMATSSSGTRMMAGVKRKPMPSLDKSSLPIDILSAISCHRCDDGGDEARLLLCESCDRSYHTYCLDPPLTAVPKGEWRCPKCVANAVKKVSFEFGFHDSNQLFTLEEFGEWANNFKQAYFKQAPSDVSCEKVEAEFWQNVINFDKDVSVKYGADLITSKVGSGFPRKTDVLKGVDSKERYTYANHPWNLNNLPVLRESVLSHIDTGISGMMVPWVYVGMCFSTFCWHVEDHWTYSINYNHWGERKIWYGIAGKDAEKFDEIVKNTVPDLFVDQPDLLHHMTTALNPRYLIDKGLPIYTVHQNPGEFVITFPRAYHAGFNEGLNFAEAVNFAPPDWLYMGRICLNNYASIKRTCVFSHGELVMRMVQVADKMSIGMCLATLEELRHIINREAEFRKHLTLRGLRDSEFCKFEDIADDARSCMACKTTLYISALVCKHKSRIVCMNHVDQLCPECSISDCSLRYRYKLEELVPLVTKLSQRTTFYEEWRNKVGTIFAEQHQAKPDITVLRELAETWKSRRYPQCDEIRKVLDAISRFDKISSTASKIMNRKIRLRDNTRCQKADNRCEFAEVENLRKQLQESDIKDEALERSLSEMCNKISKWNEKALEAIESTRNSYGGTEAIDILLDIIYEGEEFNLRLPEVDVLKMELARCQWLLKAHKMLDWIQRRASRRMKQQKLEVNGNDVKYETDTCCDTRESTSAYANGDLMKEEPNGYENEDDENSEDETARFDIVHLNKTISDGCKWIQSCDLVKDAATNLYQMQQEGVLNEAKAEQLLEKSEGMGLTVAEEGWKQLQSTDWLDSQCINEFRDELELAREINDNFCRLIDTPQSYFCLKTVEQLEQQCEKCLFERKGQLHNKVTDLRSRLKNFVERISSMFQKSVGYYNIFDILSGRDDLPTLMEGDPLPLLLFTSTKYIDNWAQLKLFNTNALLTNHLTALAEQQSNLLMALRLANEKRPLKETCSCGRDVVPKTSNESIPCFLCNASFHVSCAQWEAFFDRMPPGVYLCPRCLRGRRPCIEDVEAACESAPRNSLEHILVQNLLNRSVKAFSRLQKAISSITVNSELVAISQEQKNRIQETLIVALSVEVMDTEAYQMAFSVYFKLFPLPEQQIERWKQIQARMVEAKPSPIIFPPPSPSNSSANVASHRRSSGKRSRKKRCKDVYHADQEYCAADKCLRPYSDQVRWIQCESGCARWYHYVCVGQTVKAAEQISIYSCYRCSITSIALPTASSA</sequence>
<dbReference type="Gene3D" id="2.60.120.650">
    <property type="entry name" value="Cupin"/>
    <property type="match status" value="2"/>
</dbReference>
<dbReference type="GO" id="GO:0034647">
    <property type="term" value="F:histone H3K4me/H3K4me2/H3K4me3 demethylase activity"/>
    <property type="evidence" value="ECO:0007669"/>
    <property type="project" value="TreeGrafter"/>
</dbReference>
<evidence type="ECO:0000259" key="12">
    <source>
        <dbReference type="PROSITE" id="PS50016"/>
    </source>
</evidence>
<evidence type="ECO:0000259" key="13">
    <source>
        <dbReference type="PROSITE" id="PS51183"/>
    </source>
</evidence>
<dbReference type="PANTHER" id="PTHR10694">
    <property type="entry name" value="LYSINE-SPECIFIC DEMETHYLASE"/>
    <property type="match status" value="1"/>
</dbReference>
<dbReference type="SMART" id="SM00558">
    <property type="entry name" value="JmjC"/>
    <property type="match status" value="1"/>
</dbReference>
<keyword evidence="7" id="KW-0560">Oxidoreductase</keyword>
<keyword evidence="3" id="KW-0677">Repeat</keyword>
<evidence type="ECO:0000313" key="16">
    <source>
        <dbReference type="Proteomes" id="UP001201812"/>
    </source>
</evidence>
<feature type="domain" description="JmjC" evidence="14">
    <location>
        <begin position="363"/>
        <end position="529"/>
    </location>
</feature>
<dbReference type="Pfam" id="PF02373">
    <property type="entry name" value="JmjC"/>
    <property type="match status" value="1"/>
</dbReference>
<dbReference type="EMBL" id="JAKKPZ010000011">
    <property type="protein sequence ID" value="KAI1715590.1"/>
    <property type="molecule type" value="Genomic_DNA"/>
</dbReference>
<feature type="compositionally biased region" description="Polar residues" evidence="11">
    <location>
        <begin position="181"/>
        <end position="191"/>
    </location>
</feature>
<dbReference type="InterPro" id="IPR003347">
    <property type="entry name" value="JmjC_dom"/>
</dbReference>
<dbReference type="Pfam" id="PF08429">
    <property type="entry name" value="PLU-1"/>
    <property type="match status" value="1"/>
</dbReference>
<keyword evidence="16" id="KW-1185">Reference proteome</keyword>
<keyword evidence="6" id="KW-0156">Chromatin regulator</keyword>
<dbReference type="PROSITE" id="PS01359">
    <property type="entry name" value="ZF_PHD_1"/>
    <property type="match status" value="1"/>
</dbReference>
<dbReference type="PANTHER" id="PTHR10694:SF33">
    <property type="entry name" value="LYSINE-SPECIFIC DEMETHYLASE 5"/>
    <property type="match status" value="1"/>
</dbReference>